<accession>A0ABU1SBH3</accession>
<feature type="domain" description="HTH arsR-type" evidence="1">
    <location>
        <begin position="15"/>
        <end position="87"/>
    </location>
</feature>
<dbReference type="CDD" id="cd00090">
    <property type="entry name" value="HTH_ARSR"/>
    <property type="match status" value="1"/>
</dbReference>
<dbReference type="Gene3D" id="1.10.10.10">
    <property type="entry name" value="Winged helix-like DNA-binding domain superfamily/Winged helix DNA-binding domain"/>
    <property type="match status" value="1"/>
</dbReference>
<reference evidence="2 3" key="1">
    <citation type="submission" date="2023-07" db="EMBL/GenBank/DDBJ databases">
        <title>Sorghum-associated microbial communities from plants grown in Nebraska, USA.</title>
        <authorList>
            <person name="Schachtman D."/>
        </authorList>
    </citation>
    <scope>NUCLEOTIDE SEQUENCE [LARGE SCALE GENOMIC DNA]</scope>
    <source>
        <strain evidence="2 3">2980</strain>
    </source>
</reference>
<dbReference type="InterPro" id="IPR001845">
    <property type="entry name" value="HTH_ArsR_DNA-bd_dom"/>
</dbReference>
<evidence type="ECO:0000313" key="3">
    <source>
        <dbReference type="Proteomes" id="UP001259347"/>
    </source>
</evidence>
<dbReference type="GO" id="GO:0003677">
    <property type="term" value="F:DNA binding"/>
    <property type="evidence" value="ECO:0007669"/>
    <property type="project" value="UniProtKB-KW"/>
</dbReference>
<organism evidence="2 3">
    <name type="scientific">Microbacterium resistens</name>
    <dbReference type="NCBI Taxonomy" id="156977"/>
    <lineage>
        <taxon>Bacteria</taxon>
        <taxon>Bacillati</taxon>
        <taxon>Actinomycetota</taxon>
        <taxon>Actinomycetes</taxon>
        <taxon>Micrococcales</taxon>
        <taxon>Microbacteriaceae</taxon>
        <taxon>Microbacterium</taxon>
    </lineage>
</organism>
<dbReference type="RefSeq" id="WP_310019203.1">
    <property type="nucleotide sequence ID" value="NZ_JAVDUM010000005.1"/>
</dbReference>
<dbReference type="EMBL" id="JAVDUM010000005">
    <property type="protein sequence ID" value="MDR6866936.1"/>
    <property type="molecule type" value="Genomic_DNA"/>
</dbReference>
<dbReference type="InterPro" id="IPR036388">
    <property type="entry name" value="WH-like_DNA-bd_sf"/>
</dbReference>
<gene>
    <name evidence="2" type="ORF">J2Y69_001535</name>
</gene>
<dbReference type="SMART" id="SM00418">
    <property type="entry name" value="HTH_ARSR"/>
    <property type="match status" value="1"/>
</dbReference>
<name>A0ABU1SBH3_9MICO</name>
<dbReference type="Proteomes" id="UP001259347">
    <property type="component" value="Unassembled WGS sequence"/>
</dbReference>
<dbReference type="SUPFAM" id="SSF46785">
    <property type="entry name" value="Winged helix' DNA-binding domain"/>
    <property type="match status" value="1"/>
</dbReference>
<evidence type="ECO:0000313" key="2">
    <source>
        <dbReference type="EMBL" id="MDR6866936.1"/>
    </source>
</evidence>
<keyword evidence="2" id="KW-0238">DNA-binding</keyword>
<keyword evidence="3" id="KW-1185">Reference proteome</keyword>
<evidence type="ECO:0000259" key="1">
    <source>
        <dbReference type="SMART" id="SM00418"/>
    </source>
</evidence>
<dbReference type="Pfam" id="PF12840">
    <property type="entry name" value="HTH_20"/>
    <property type="match status" value="1"/>
</dbReference>
<dbReference type="InterPro" id="IPR011991">
    <property type="entry name" value="ArsR-like_HTH"/>
</dbReference>
<proteinExistence type="predicted"/>
<dbReference type="InterPro" id="IPR036390">
    <property type="entry name" value="WH_DNA-bd_sf"/>
</dbReference>
<sequence length="193" mass="21364">MAEPVDRPETPLTTAMLKAFANPLRRRILRVFRTDGAVRAVDLAARLGEPANKISFHLRVLAEAGFIAERPELARDRRDRVWSAVMDGFNLGGAENPVPDQVLGDVVVQGLVDDHNERVRRLTAWASEYLSGATAEAHGTLSHDGLMLTSSEFVALLERLHQAIKEAEETHDPASGEESRFYEIDIIAADDRI</sequence>
<protein>
    <submittedName>
        <fullName evidence="2">DNA-binding transcriptional ArsR family regulator</fullName>
    </submittedName>
</protein>
<comment type="caution">
    <text evidence="2">The sequence shown here is derived from an EMBL/GenBank/DDBJ whole genome shotgun (WGS) entry which is preliminary data.</text>
</comment>